<dbReference type="Proteomes" id="UP000265618">
    <property type="component" value="Unassembled WGS sequence"/>
</dbReference>
<feature type="region of interest" description="Disordered" evidence="1">
    <location>
        <begin position="1021"/>
        <end position="1184"/>
    </location>
</feature>
<gene>
    <name evidence="3" type="ORF">KIPB_007467</name>
</gene>
<feature type="compositionally biased region" description="Basic and acidic residues" evidence="1">
    <location>
        <begin position="1113"/>
        <end position="1124"/>
    </location>
</feature>
<name>A0A9K3D031_9EUKA</name>
<feature type="region of interest" description="Disordered" evidence="1">
    <location>
        <begin position="981"/>
        <end position="1003"/>
    </location>
</feature>
<feature type="transmembrane region" description="Helical" evidence="2">
    <location>
        <begin position="205"/>
        <end position="228"/>
    </location>
</feature>
<feature type="transmembrane region" description="Helical" evidence="2">
    <location>
        <begin position="485"/>
        <end position="507"/>
    </location>
</feature>
<feature type="compositionally biased region" description="Basic and acidic residues" evidence="1">
    <location>
        <begin position="1166"/>
        <end position="1184"/>
    </location>
</feature>
<organism evidence="3 4">
    <name type="scientific">Kipferlia bialata</name>
    <dbReference type="NCBI Taxonomy" id="797122"/>
    <lineage>
        <taxon>Eukaryota</taxon>
        <taxon>Metamonada</taxon>
        <taxon>Carpediemonas-like organisms</taxon>
        <taxon>Kipferlia</taxon>
    </lineage>
</organism>
<proteinExistence type="predicted"/>
<feature type="transmembrane region" description="Helical" evidence="2">
    <location>
        <begin position="903"/>
        <end position="923"/>
    </location>
</feature>
<feature type="compositionally biased region" description="Gly residues" evidence="1">
    <location>
        <begin position="1057"/>
        <end position="1067"/>
    </location>
</feature>
<feature type="region of interest" description="Disordered" evidence="1">
    <location>
        <begin position="112"/>
        <end position="151"/>
    </location>
</feature>
<evidence type="ECO:0000256" key="1">
    <source>
        <dbReference type="SAM" id="MobiDB-lite"/>
    </source>
</evidence>
<sequence>MAKGRKGRAEPVLELPPDLAVLEHSLGTFRRRVSRLCHSVFLQETTSHRYSTRGHERSPSLGGTEPETEEEHRRLLDGVVSCAVGLQSQLEGLPENSPVLLGMLCPTPHTLQGSGVSGIQRGSSSHTHSHTSSGDVGHHGHGPSRISQSIHSSGPLYRQSALLTNSSSMRGSSAWTGQRHVTPTAIGARTSPTLKARLHCNMFTAYMWILFPMFMLGILCGGQGMWVYMRTPSHLELVNSVTNSTLSMLAVAESARDMQLSSLGKWDYVGTSPTSCVGPTQYYNETLILLDRNACLLGMHDSWDTDICQPTQIGWNSTDWHVAFHIQQEAMCEGGVVMYGVYDTDTEADADGEGGLTSYGSDYGFQDLDTTYDLGPQTMFSIVRRLGDWANNMLRMGVDDMCSEELPTPAVDILLNMLPSINGPTFDSAPDPMVTLSLPPVSTFPYASASASATQCQTGNVTSYADNMLAQFMESFTGAPNNKVLVAYGSFFSALCLVVLLVMPVYVVPMVRLPRRLTKEVVHLIGLPGIGMVGGEGGRMERQLLYQQRSAPMSPGGSDDGSDDLSLSLSVNRRRSIEECGGRRCSAKDMEREREMKSAAAAQAVSASSYSGLNFSLTASLIVVALVFLCIAIHALLISHYTLDMSVTAVRETAASGLREILIQEIRFLLREAAVDGYAYPSNGNGASYINTCMADVDRKAYLTHAIVHRLSALSSLHNGLLNGSAALNLPGSMSRGYPSRSYLLFADPCLRSHMGVTGLDADTCHLPSAYPPHNDLYPQPMWPGTISQEGEGVECMWDIMEEFMAEGVSTADNDESDDADDDQSFPMLTGLDPSLRYWLQVSASVLLQASPFVDNGTPLTRLPQFGFAYDVGDIDLRQGLDSATLLYSTEARRGLEPLRIRMVICILVGILFAVIGVVFARVCSRRICNSVHALTCLFLTLPPTALATVISRKDRYPSLYRVVKQLNGVDMASLEYVLGNTSDKGDKGRGRESKPDRPRRRLFSLKSRANIGAIPARAPLLGSSLKSSPDAQTSETLPLIPEESGGGAEADREGGSLEGEGGGQFSGDGSSIYRLQHEKGDSGGEDALTTAVKPSRRRGGKGMRRHPSTRAPYEREGERERLMADGGHTAESTLETTTLALSPTRRGADPDGVSYLSVNSPSVSDSEREAERQGRGGDKDWERHSSLSFFTSVEMGESQGYSLDDRRESEREREAQRERDAERERIQMDMLLIGCLGVTPTGMIKFDDRDVRNLLGIEDLVGTPIDRVLYVASGSGMPVCLPLDQLMVRLWRAGDRGGQTKGRSVFLRTSAGDLLRGVCVVKSIHSGAGQPHLILVLYNSEGHTG</sequence>
<evidence type="ECO:0000313" key="3">
    <source>
        <dbReference type="EMBL" id="GIQ85745.1"/>
    </source>
</evidence>
<accession>A0A9K3D031</accession>
<feature type="compositionally biased region" description="Basic and acidic residues" evidence="1">
    <location>
        <begin position="984"/>
        <end position="997"/>
    </location>
</feature>
<keyword evidence="2" id="KW-1133">Transmembrane helix</keyword>
<keyword evidence="4" id="KW-1185">Reference proteome</keyword>
<feature type="transmembrane region" description="Helical" evidence="2">
    <location>
        <begin position="615"/>
        <end position="637"/>
    </location>
</feature>
<feature type="region of interest" description="Disordered" evidence="1">
    <location>
        <begin position="48"/>
        <end position="71"/>
    </location>
</feature>
<feature type="compositionally biased region" description="Low complexity" evidence="1">
    <location>
        <begin position="1130"/>
        <end position="1143"/>
    </location>
</feature>
<feature type="compositionally biased region" description="Basic and acidic residues" evidence="1">
    <location>
        <begin position="1204"/>
        <end position="1222"/>
    </location>
</feature>
<evidence type="ECO:0000313" key="4">
    <source>
        <dbReference type="Proteomes" id="UP000265618"/>
    </source>
</evidence>
<reference evidence="3 4" key="1">
    <citation type="journal article" date="2018" name="PLoS ONE">
        <title>The draft genome of Kipferlia bialata reveals reductive genome evolution in fornicate parasites.</title>
        <authorList>
            <person name="Tanifuji G."/>
            <person name="Takabayashi S."/>
            <person name="Kume K."/>
            <person name="Takagi M."/>
            <person name="Nakayama T."/>
            <person name="Kamikawa R."/>
            <person name="Inagaki Y."/>
            <person name="Hashimoto T."/>
        </authorList>
    </citation>
    <scope>NUCLEOTIDE SEQUENCE [LARGE SCALE GENOMIC DNA]</scope>
    <source>
        <strain evidence="3">NY0173</strain>
    </source>
</reference>
<feature type="region of interest" description="Disordered" evidence="1">
    <location>
        <begin position="1196"/>
        <end position="1222"/>
    </location>
</feature>
<feature type="compositionally biased region" description="Low complexity" evidence="1">
    <location>
        <begin position="122"/>
        <end position="135"/>
    </location>
</feature>
<keyword evidence="2" id="KW-0812">Transmembrane</keyword>
<protein>
    <submittedName>
        <fullName evidence="3">Uncharacterized protein</fullName>
    </submittedName>
</protein>
<feature type="compositionally biased region" description="Polar residues" evidence="1">
    <location>
        <begin position="1025"/>
        <end position="1037"/>
    </location>
</feature>
<evidence type="ECO:0000256" key="2">
    <source>
        <dbReference type="SAM" id="Phobius"/>
    </source>
</evidence>
<comment type="caution">
    <text evidence="3">The sequence shown here is derived from an EMBL/GenBank/DDBJ whole genome shotgun (WGS) entry which is preliminary data.</text>
</comment>
<keyword evidence="2" id="KW-0472">Membrane</keyword>
<feature type="compositionally biased region" description="Basic residues" evidence="1">
    <location>
        <begin position="1095"/>
        <end position="1109"/>
    </location>
</feature>
<dbReference type="EMBL" id="BDIP01002112">
    <property type="protein sequence ID" value="GIQ85745.1"/>
    <property type="molecule type" value="Genomic_DNA"/>
</dbReference>